<evidence type="ECO:0000313" key="2">
    <source>
        <dbReference type="EMBL" id="UUX50806.1"/>
    </source>
</evidence>
<dbReference type="Pfam" id="PF02515">
    <property type="entry name" value="CoA_transf_3"/>
    <property type="match status" value="1"/>
</dbReference>
<dbReference type="InterPro" id="IPR023606">
    <property type="entry name" value="CoA-Trfase_III_dom_1_sf"/>
</dbReference>
<dbReference type="Proteomes" id="UP001060336">
    <property type="component" value="Chromosome"/>
</dbReference>
<dbReference type="InterPro" id="IPR003673">
    <property type="entry name" value="CoA-Trfase_fam_III"/>
</dbReference>
<dbReference type="PANTHER" id="PTHR48207:SF3">
    <property type="entry name" value="SUCCINATE--HYDROXYMETHYLGLUTARATE COA-TRANSFERASE"/>
    <property type="match status" value="1"/>
</dbReference>
<gene>
    <name evidence="2" type="ORF">NUH88_03680</name>
</gene>
<keyword evidence="3" id="KW-1185">Reference proteome</keyword>
<protein>
    <submittedName>
        <fullName evidence="2">CoA transferase</fullName>
    </submittedName>
</protein>
<keyword evidence="1 2" id="KW-0808">Transferase</keyword>
<dbReference type="SUPFAM" id="SSF89796">
    <property type="entry name" value="CoA-transferase family III (CaiB/BaiF)"/>
    <property type="match status" value="1"/>
</dbReference>
<sequence length="386" mass="41640">MPLSDIRVVDLTRILAGPFCTQLLADMGAEVLKIETPSGDPVRGQGIVKQGVSWYFAQFNRNKRSVVLDLYTDEGKKSLARLIETADVLVENYRPGVLAKMGFDQTRLDALNPNLIVTSVNGYGSTGPYVDRPSFDFIAQAMSGFMSVNGPDGGDPMRAAPPMSDLIAGLYAAFGTVTALHARGRIGRGQRVESSLTGGLISMMGYLSAEYFATGEVPKRSGNDHPIVAPYGLFHASDGMVAVAPSNDAFVVRFLDCIGLGQLLEQTDYATNERRMRNRPALNAAINEVMERKPVDHWIEAINKAGCPCGRVMNLEEVFSDPQVLSQDLVLDVEQPDGSTIRMTGFPVKLSDTPARLRHPVPALGADTEAVLASLGPVPEDRGETA</sequence>
<dbReference type="RefSeq" id="WP_257770040.1">
    <property type="nucleotide sequence ID" value="NZ_CP102480.1"/>
</dbReference>
<dbReference type="Gene3D" id="3.40.50.10540">
    <property type="entry name" value="Crotonobetainyl-coa:carnitine coa-transferase, domain 1"/>
    <property type="match status" value="1"/>
</dbReference>
<evidence type="ECO:0000313" key="3">
    <source>
        <dbReference type="Proteomes" id="UP001060336"/>
    </source>
</evidence>
<dbReference type="InterPro" id="IPR044855">
    <property type="entry name" value="CoA-Trfase_III_dom3_sf"/>
</dbReference>
<organism evidence="2 3">
    <name type="scientific">Nisaea acidiphila</name>
    <dbReference type="NCBI Taxonomy" id="1862145"/>
    <lineage>
        <taxon>Bacteria</taxon>
        <taxon>Pseudomonadati</taxon>
        <taxon>Pseudomonadota</taxon>
        <taxon>Alphaproteobacteria</taxon>
        <taxon>Rhodospirillales</taxon>
        <taxon>Thalassobaculaceae</taxon>
        <taxon>Nisaea</taxon>
    </lineage>
</organism>
<name>A0A9J7AUL2_9PROT</name>
<reference evidence="2" key="1">
    <citation type="submission" date="2022-08" db="EMBL/GenBank/DDBJ databases">
        <title>Nisaea acidiphila sp. nov., isolated from a marine algal debris and emended description of the genus Nisaea Urios et al. 2008.</title>
        <authorList>
            <person name="Kwon K."/>
        </authorList>
    </citation>
    <scope>NUCLEOTIDE SEQUENCE</scope>
    <source>
        <strain evidence="2">MEBiC11861</strain>
    </source>
</reference>
<evidence type="ECO:0000256" key="1">
    <source>
        <dbReference type="ARBA" id="ARBA00022679"/>
    </source>
</evidence>
<dbReference type="PANTHER" id="PTHR48207">
    <property type="entry name" value="SUCCINATE--HYDROXYMETHYLGLUTARATE COA-TRANSFERASE"/>
    <property type="match status" value="1"/>
</dbReference>
<proteinExistence type="predicted"/>
<dbReference type="KEGG" id="naci:NUH88_03680"/>
<dbReference type="InterPro" id="IPR050483">
    <property type="entry name" value="CoA-transferase_III_domain"/>
</dbReference>
<dbReference type="EMBL" id="CP102480">
    <property type="protein sequence ID" value="UUX50806.1"/>
    <property type="molecule type" value="Genomic_DNA"/>
</dbReference>
<dbReference type="AlphaFoldDB" id="A0A9J7AUL2"/>
<dbReference type="GO" id="GO:0008410">
    <property type="term" value="F:CoA-transferase activity"/>
    <property type="evidence" value="ECO:0007669"/>
    <property type="project" value="TreeGrafter"/>
</dbReference>
<accession>A0A9J7AUL2</accession>
<dbReference type="Gene3D" id="3.30.1540.10">
    <property type="entry name" value="formyl-coa transferase, domain 3"/>
    <property type="match status" value="1"/>
</dbReference>